<dbReference type="EMBL" id="ASHM01037726">
    <property type="protein sequence ID" value="PNX80320.1"/>
    <property type="molecule type" value="Genomic_DNA"/>
</dbReference>
<reference evidence="1 2" key="2">
    <citation type="journal article" date="2017" name="Front. Plant Sci.">
        <title>Gene Classification and Mining of Molecular Markers Useful in Red Clover (Trifolium pratense) Breeding.</title>
        <authorList>
            <person name="Istvanek J."/>
            <person name="Dluhosova J."/>
            <person name="Dluhos P."/>
            <person name="Patkova L."/>
            <person name="Nedelnik J."/>
            <person name="Repkova J."/>
        </authorList>
    </citation>
    <scope>NUCLEOTIDE SEQUENCE [LARGE SCALE GENOMIC DNA]</scope>
    <source>
        <strain evidence="2">cv. Tatra</strain>
        <tissue evidence="1">Young leaves</tissue>
    </source>
</reference>
<gene>
    <name evidence="1" type="ORF">L195_g036318</name>
</gene>
<evidence type="ECO:0000313" key="2">
    <source>
        <dbReference type="Proteomes" id="UP000236291"/>
    </source>
</evidence>
<organism evidence="1 2">
    <name type="scientific">Trifolium pratense</name>
    <name type="common">Red clover</name>
    <dbReference type="NCBI Taxonomy" id="57577"/>
    <lineage>
        <taxon>Eukaryota</taxon>
        <taxon>Viridiplantae</taxon>
        <taxon>Streptophyta</taxon>
        <taxon>Embryophyta</taxon>
        <taxon>Tracheophyta</taxon>
        <taxon>Spermatophyta</taxon>
        <taxon>Magnoliopsida</taxon>
        <taxon>eudicotyledons</taxon>
        <taxon>Gunneridae</taxon>
        <taxon>Pentapetalae</taxon>
        <taxon>rosids</taxon>
        <taxon>fabids</taxon>
        <taxon>Fabales</taxon>
        <taxon>Fabaceae</taxon>
        <taxon>Papilionoideae</taxon>
        <taxon>50 kb inversion clade</taxon>
        <taxon>NPAAA clade</taxon>
        <taxon>Hologalegina</taxon>
        <taxon>IRL clade</taxon>
        <taxon>Trifolieae</taxon>
        <taxon>Trifolium</taxon>
    </lineage>
</organism>
<protein>
    <submittedName>
        <fullName evidence="1">Uncharacterized protein</fullName>
    </submittedName>
</protein>
<proteinExistence type="predicted"/>
<sequence length="53" mass="5293">DDGFGVGVGIGVVVGIGGVGVGESCKISLPLLATRRPREVVVLPPLFVPLPAI</sequence>
<dbReference type="Proteomes" id="UP000236291">
    <property type="component" value="Unassembled WGS sequence"/>
</dbReference>
<dbReference type="AlphaFoldDB" id="A0A2K3LP63"/>
<name>A0A2K3LP63_TRIPR</name>
<comment type="caution">
    <text evidence="1">The sequence shown here is derived from an EMBL/GenBank/DDBJ whole genome shotgun (WGS) entry which is preliminary data.</text>
</comment>
<reference evidence="1 2" key="1">
    <citation type="journal article" date="2014" name="Am. J. Bot.">
        <title>Genome assembly and annotation for red clover (Trifolium pratense; Fabaceae).</title>
        <authorList>
            <person name="Istvanek J."/>
            <person name="Jaros M."/>
            <person name="Krenek A."/>
            <person name="Repkova J."/>
        </authorList>
    </citation>
    <scope>NUCLEOTIDE SEQUENCE [LARGE SCALE GENOMIC DNA]</scope>
    <source>
        <strain evidence="2">cv. Tatra</strain>
        <tissue evidence="1">Young leaves</tissue>
    </source>
</reference>
<evidence type="ECO:0000313" key="1">
    <source>
        <dbReference type="EMBL" id="PNX80320.1"/>
    </source>
</evidence>
<feature type="non-terminal residue" evidence="1">
    <location>
        <position position="1"/>
    </location>
</feature>
<accession>A0A2K3LP63</accession>